<organism evidence="2 3">
    <name type="scientific">Burkholderia aenigmatica</name>
    <dbReference type="NCBI Taxonomy" id="2015348"/>
    <lineage>
        <taxon>Bacteria</taxon>
        <taxon>Pseudomonadati</taxon>
        <taxon>Pseudomonadota</taxon>
        <taxon>Betaproteobacteria</taxon>
        <taxon>Burkholderiales</taxon>
        <taxon>Burkholderiaceae</taxon>
        <taxon>Burkholderia</taxon>
        <taxon>Burkholderia cepacia complex</taxon>
    </lineage>
</organism>
<proteinExistence type="predicted"/>
<reference evidence="3" key="1">
    <citation type="submission" date="2017-06" db="EMBL/GenBank/DDBJ databases">
        <authorList>
            <person name="LiPuma J."/>
            <person name="Spilker T."/>
        </authorList>
    </citation>
    <scope>NUCLEOTIDE SEQUENCE [LARGE SCALE GENOMIC DNA]</scope>
    <source>
        <strain evidence="3">AU17325</strain>
    </source>
</reference>
<dbReference type="AlphaFoldDB" id="A0A228IB23"/>
<evidence type="ECO:0000256" key="1">
    <source>
        <dbReference type="SAM" id="MobiDB-lite"/>
    </source>
</evidence>
<sequence length="76" mass="8185">VAEIGGKGAVAFGDGNPPPSTKLEFRKDSSFYRGDNYFAAGGWGTSLYNGGRTPNFSGFREQYHSRFMVLDGTGIV</sequence>
<comment type="caution">
    <text evidence="2">The sequence shown here is derived from an EMBL/GenBank/DDBJ whole genome shotgun (WGS) entry which is preliminary data.</text>
</comment>
<evidence type="ECO:0000313" key="2">
    <source>
        <dbReference type="EMBL" id="OXI39623.1"/>
    </source>
</evidence>
<reference evidence="2 3" key="2">
    <citation type="submission" date="2017-08" db="EMBL/GenBank/DDBJ databases">
        <title>WGS of novel Burkholderia cepaca complex species.</title>
        <authorList>
            <person name="Lipuma J."/>
            <person name="Spilker T."/>
        </authorList>
    </citation>
    <scope>NUCLEOTIDE SEQUENCE [LARGE SCALE GENOMIC DNA]</scope>
    <source>
        <strain evidence="2 3">AU17325</strain>
    </source>
</reference>
<name>A0A228IB23_9BURK</name>
<feature type="non-terminal residue" evidence="2">
    <location>
        <position position="1"/>
    </location>
</feature>
<dbReference type="EMBL" id="NKFA01000009">
    <property type="protein sequence ID" value="OXI39623.1"/>
    <property type="molecule type" value="Genomic_DNA"/>
</dbReference>
<protein>
    <submittedName>
        <fullName evidence="2">Uncharacterized protein</fullName>
    </submittedName>
</protein>
<gene>
    <name evidence="2" type="ORF">CFB84_25085</name>
</gene>
<dbReference type="Proteomes" id="UP000214600">
    <property type="component" value="Unassembled WGS sequence"/>
</dbReference>
<accession>A0A228IB23</accession>
<feature type="region of interest" description="Disordered" evidence="1">
    <location>
        <begin position="1"/>
        <end position="20"/>
    </location>
</feature>
<evidence type="ECO:0000313" key="3">
    <source>
        <dbReference type="Proteomes" id="UP000214600"/>
    </source>
</evidence>